<dbReference type="RefSeq" id="WP_380724574.1">
    <property type="nucleotide sequence ID" value="NZ_JBHTLK010000093.1"/>
</dbReference>
<organism evidence="5 6">
    <name type="scientific">Saccharothrix hoggarensis</name>
    <dbReference type="NCBI Taxonomy" id="913853"/>
    <lineage>
        <taxon>Bacteria</taxon>
        <taxon>Bacillati</taxon>
        <taxon>Actinomycetota</taxon>
        <taxon>Actinomycetes</taxon>
        <taxon>Pseudonocardiales</taxon>
        <taxon>Pseudonocardiaceae</taxon>
        <taxon>Saccharothrix</taxon>
    </lineage>
</organism>
<dbReference type="Gene3D" id="3.20.20.450">
    <property type="entry name" value="EAL domain"/>
    <property type="match status" value="1"/>
</dbReference>
<dbReference type="CDD" id="cd01949">
    <property type="entry name" value="GGDEF"/>
    <property type="match status" value="1"/>
</dbReference>
<reference evidence="6" key="1">
    <citation type="journal article" date="2019" name="Int. J. Syst. Evol. Microbiol.">
        <title>The Global Catalogue of Microorganisms (GCM) 10K type strain sequencing project: providing services to taxonomists for standard genome sequencing and annotation.</title>
        <authorList>
            <consortium name="The Broad Institute Genomics Platform"/>
            <consortium name="The Broad Institute Genome Sequencing Center for Infectious Disease"/>
            <person name="Wu L."/>
            <person name="Ma J."/>
        </authorList>
    </citation>
    <scope>NUCLEOTIDE SEQUENCE [LARGE SCALE GENOMIC DNA]</scope>
    <source>
        <strain evidence="6">CCUG 60214</strain>
    </source>
</reference>
<dbReference type="SUPFAM" id="SSF55785">
    <property type="entry name" value="PYP-like sensor domain (PAS domain)"/>
    <property type="match status" value="2"/>
</dbReference>
<feature type="region of interest" description="Disordered" evidence="1">
    <location>
        <begin position="654"/>
        <end position="676"/>
    </location>
</feature>
<name>A0ABW3QWP9_9PSEU</name>
<dbReference type="PROSITE" id="PS50112">
    <property type="entry name" value="PAS"/>
    <property type="match status" value="2"/>
</dbReference>
<evidence type="ECO:0000313" key="6">
    <source>
        <dbReference type="Proteomes" id="UP001597168"/>
    </source>
</evidence>
<feature type="domain" description="PAS" evidence="2">
    <location>
        <begin position="4"/>
        <end position="51"/>
    </location>
</feature>
<dbReference type="NCBIfam" id="TIGR00254">
    <property type="entry name" value="GGDEF"/>
    <property type="match status" value="1"/>
</dbReference>
<dbReference type="PROSITE" id="PS50887">
    <property type="entry name" value="GGDEF"/>
    <property type="match status" value="1"/>
</dbReference>
<dbReference type="NCBIfam" id="TIGR00229">
    <property type="entry name" value="sensory_box"/>
    <property type="match status" value="1"/>
</dbReference>
<dbReference type="InterPro" id="IPR013656">
    <property type="entry name" value="PAS_4"/>
</dbReference>
<dbReference type="PROSITE" id="PS50883">
    <property type="entry name" value="EAL"/>
    <property type="match status" value="1"/>
</dbReference>
<feature type="domain" description="PAS" evidence="2">
    <location>
        <begin position="141"/>
        <end position="185"/>
    </location>
</feature>
<dbReference type="InterPro" id="IPR001633">
    <property type="entry name" value="EAL_dom"/>
</dbReference>
<gene>
    <name evidence="5" type="ORF">ACFQ3T_18670</name>
</gene>
<proteinExistence type="predicted"/>
<dbReference type="InterPro" id="IPR035965">
    <property type="entry name" value="PAS-like_dom_sf"/>
</dbReference>
<keyword evidence="6" id="KW-1185">Reference proteome</keyword>
<dbReference type="SMART" id="SM00267">
    <property type="entry name" value="GGDEF"/>
    <property type="match status" value="1"/>
</dbReference>
<dbReference type="Pfam" id="PF00990">
    <property type="entry name" value="GGDEF"/>
    <property type="match status" value="1"/>
</dbReference>
<dbReference type="Gene3D" id="3.30.70.270">
    <property type="match status" value="1"/>
</dbReference>
<dbReference type="SUPFAM" id="SSF55073">
    <property type="entry name" value="Nucleotide cyclase"/>
    <property type="match status" value="1"/>
</dbReference>
<evidence type="ECO:0000259" key="3">
    <source>
        <dbReference type="PROSITE" id="PS50883"/>
    </source>
</evidence>
<dbReference type="SUPFAM" id="SSF141868">
    <property type="entry name" value="EAL domain-like"/>
    <property type="match status" value="1"/>
</dbReference>
<accession>A0ABW3QWP9</accession>
<dbReference type="InterPro" id="IPR035919">
    <property type="entry name" value="EAL_sf"/>
</dbReference>
<evidence type="ECO:0000259" key="4">
    <source>
        <dbReference type="PROSITE" id="PS50887"/>
    </source>
</evidence>
<evidence type="ECO:0000256" key="1">
    <source>
        <dbReference type="SAM" id="MobiDB-lite"/>
    </source>
</evidence>
<dbReference type="PANTHER" id="PTHR44757:SF2">
    <property type="entry name" value="BIOFILM ARCHITECTURE MAINTENANCE PROTEIN MBAA"/>
    <property type="match status" value="1"/>
</dbReference>
<dbReference type="Gene3D" id="2.10.70.100">
    <property type="match status" value="1"/>
</dbReference>
<protein>
    <submittedName>
        <fullName evidence="5">Bifunctional diguanylate cyclase/phosphodiesterase</fullName>
    </submittedName>
</protein>
<sequence length="676" mass="72538">MNGNGALHREVLDRADVGFGVTDTNGTLAWVNPALAEILGVPADHVVGRSLPALLPGAPERPRSGLALLTPSAYRKGHRWLEVTCQPFGSGDSLLYRVADVTAWRDRELEATHEADALRRAQVLGRMGTWEWHIAEDRVVWSDTLLEMFGFPPDTDLDFDGYAALVHPDDLSMIQATLEEAMRSGAGFSYTHRMKLADRVTERWFECFGEIVADEDGAPLRVLGTAHDITQARRVHDELLALAEQDPLTGLANRRAVTRELERQLATGGPGALLLLDLDNFKDVNDLRGHNVGDRLMKALAAALRSRLEPGRLIGRLGGDEFAVVLPGASLPDAARTAEGLRDAVAALPLVGPASSITVSTGVAEYGPGDTWELVLANADLALYASKAAGRNRVTVYEPGHYADTAKRVSVLDRLRAALDGGGLALHAMPMVQLATGRVLGHELLLRLEDGQEPYLGPAEFLPEAERSNLVLDIDRWVLSTAIDALVGHPDPELRFNVNVSGRTLEDEDFGGFVLDRLATAGVAPGRLGLEITETAAVTNLDAARSLALQLRGFGCRITLDDFGSGFGSFVHLKHLPITGIKIDGEFVRGIDERSTDAVLVAGIVQIAQGLGLSAVAEWVERPAQVDALMRLGVRVGQGFHLGRPVPLAHVLSAQPQPPNGALSPHLTGAEDGARS</sequence>
<dbReference type="InterPro" id="IPR000160">
    <property type="entry name" value="GGDEF_dom"/>
</dbReference>
<dbReference type="InterPro" id="IPR052155">
    <property type="entry name" value="Biofilm_reg_signaling"/>
</dbReference>
<evidence type="ECO:0000313" key="5">
    <source>
        <dbReference type="EMBL" id="MFD1149161.1"/>
    </source>
</evidence>
<comment type="caution">
    <text evidence="5">The sequence shown here is derived from an EMBL/GenBank/DDBJ whole genome shotgun (WGS) entry which is preliminary data.</text>
</comment>
<dbReference type="InterPro" id="IPR013655">
    <property type="entry name" value="PAS_fold_3"/>
</dbReference>
<dbReference type="Pfam" id="PF08448">
    <property type="entry name" value="PAS_4"/>
    <property type="match status" value="1"/>
</dbReference>
<dbReference type="SMART" id="SM00091">
    <property type="entry name" value="PAS"/>
    <property type="match status" value="2"/>
</dbReference>
<dbReference type="InterPro" id="IPR000014">
    <property type="entry name" value="PAS"/>
</dbReference>
<dbReference type="PANTHER" id="PTHR44757">
    <property type="entry name" value="DIGUANYLATE CYCLASE DGCP"/>
    <property type="match status" value="1"/>
</dbReference>
<feature type="domain" description="GGDEF" evidence="4">
    <location>
        <begin position="269"/>
        <end position="399"/>
    </location>
</feature>
<dbReference type="Proteomes" id="UP001597168">
    <property type="component" value="Unassembled WGS sequence"/>
</dbReference>
<dbReference type="CDD" id="cd01948">
    <property type="entry name" value="EAL"/>
    <property type="match status" value="1"/>
</dbReference>
<dbReference type="InterPro" id="IPR043128">
    <property type="entry name" value="Rev_trsase/Diguanyl_cyclase"/>
</dbReference>
<evidence type="ECO:0000259" key="2">
    <source>
        <dbReference type="PROSITE" id="PS50112"/>
    </source>
</evidence>
<dbReference type="SMART" id="SM00052">
    <property type="entry name" value="EAL"/>
    <property type="match status" value="1"/>
</dbReference>
<dbReference type="Gene3D" id="3.30.450.20">
    <property type="entry name" value="PAS domain"/>
    <property type="match status" value="2"/>
</dbReference>
<dbReference type="CDD" id="cd00130">
    <property type="entry name" value="PAS"/>
    <property type="match status" value="2"/>
</dbReference>
<dbReference type="InterPro" id="IPR029787">
    <property type="entry name" value="Nucleotide_cyclase"/>
</dbReference>
<dbReference type="Pfam" id="PF08447">
    <property type="entry name" value="PAS_3"/>
    <property type="match status" value="1"/>
</dbReference>
<dbReference type="Pfam" id="PF00563">
    <property type="entry name" value="EAL"/>
    <property type="match status" value="1"/>
</dbReference>
<feature type="domain" description="EAL" evidence="3">
    <location>
        <begin position="408"/>
        <end position="659"/>
    </location>
</feature>
<dbReference type="EMBL" id="JBHTLK010000093">
    <property type="protein sequence ID" value="MFD1149161.1"/>
    <property type="molecule type" value="Genomic_DNA"/>
</dbReference>